<dbReference type="Gramene" id="TuG1812G0700005389.01.T01">
    <property type="protein sequence ID" value="TuG1812G0700005389.01.T01.cds401129"/>
    <property type="gene ID" value="TuG1812G0700005389.01"/>
</dbReference>
<dbReference type="AlphaFoldDB" id="A0A8R7VEC6"/>
<organism evidence="1 2">
    <name type="scientific">Triticum urartu</name>
    <name type="common">Red wild einkorn</name>
    <name type="synonym">Crithodium urartu</name>
    <dbReference type="NCBI Taxonomy" id="4572"/>
    <lineage>
        <taxon>Eukaryota</taxon>
        <taxon>Viridiplantae</taxon>
        <taxon>Streptophyta</taxon>
        <taxon>Embryophyta</taxon>
        <taxon>Tracheophyta</taxon>
        <taxon>Spermatophyta</taxon>
        <taxon>Magnoliopsida</taxon>
        <taxon>Liliopsida</taxon>
        <taxon>Poales</taxon>
        <taxon>Poaceae</taxon>
        <taxon>BOP clade</taxon>
        <taxon>Pooideae</taxon>
        <taxon>Triticodae</taxon>
        <taxon>Triticeae</taxon>
        <taxon>Triticinae</taxon>
        <taxon>Triticum</taxon>
    </lineage>
</organism>
<name>A0A8R7VEC6_TRIUA</name>
<evidence type="ECO:0000313" key="2">
    <source>
        <dbReference type="Proteomes" id="UP000015106"/>
    </source>
</evidence>
<dbReference type="Proteomes" id="UP000015106">
    <property type="component" value="Chromosome 7"/>
</dbReference>
<protein>
    <submittedName>
        <fullName evidence="1">Uncharacterized protein</fullName>
    </submittedName>
</protein>
<reference evidence="1" key="2">
    <citation type="submission" date="2018-03" db="EMBL/GenBank/DDBJ databases">
        <title>The Triticum urartu genome reveals the dynamic nature of wheat genome evolution.</title>
        <authorList>
            <person name="Ling H."/>
            <person name="Ma B."/>
            <person name="Shi X."/>
            <person name="Liu H."/>
            <person name="Dong L."/>
            <person name="Sun H."/>
            <person name="Cao Y."/>
            <person name="Gao Q."/>
            <person name="Zheng S."/>
            <person name="Li Y."/>
            <person name="Yu Y."/>
            <person name="Du H."/>
            <person name="Qi M."/>
            <person name="Li Y."/>
            <person name="Yu H."/>
            <person name="Cui Y."/>
            <person name="Wang N."/>
            <person name="Chen C."/>
            <person name="Wu H."/>
            <person name="Zhao Y."/>
            <person name="Zhang J."/>
            <person name="Li Y."/>
            <person name="Zhou W."/>
            <person name="Zhang B."/>
            <person name="Hu W."/>
            <person name="Eijk M."/>
            <person name="Tang J."/>
            <person name="Witsenboer H."/>
            <person name="Zhao S."/>
            <person name="Li Z."/>
            <person name="Zhang A."/>
            <person name="Wang D."/>
            <person name="Liang C."/>
        </authorList>
    </citation>
    <scope>NUCLEOTIDE SEQUENCE [LARGE SCALE GENOMIC DNA]</scope>
    <source>
        <strain evidence="1">cv. G1812</strain>
    </source>
</reference>
<dbReference type="EnsemblPlants" id="TuG1812G0700005389.01.T01">
    <property type="protein sequence ID" value="TuG1812G0700005389.01.T01.cds401129"/>
    <property type="gene ID" value="TuG1812G0700005389.01"/>
</dbReference>
<keyword evidence="2" id="KW-1185">Reference proteome</keyword>
<sequence length="93" mass="10728">MCQRSNMFFPASHCSIFIYMKMQFVTQNVILVGPCNRISTRVVDLFLSGYRLAFGALPLLVCSSSLSRVSENLDAWFVFWMLCHKIWSQSTSY</sequence>
<accession>A0A8R7VEC6</accession>
<evidence type="ECO:0000313" key="1">
    <source>
        <dbReference type="EnsemblPlants" id="TuG1812G0700005389.01.T01.cds401129"/>
    </source>
</evidence>
<reference evidence="2" key="1">
    <citation type="journal article" date="2013" name="Nature">
        <title>Draft genome of the wheat A-genome progenitor Triticum urartu.</title>
        <authorList>
            <person name="Ling H.Q."/>
            <person name="Zhao S."/>
            <person name="Liu D."/>
            <person name="Wang J."/>
            <person name="Sun H."/>
            <person name="Zhang C."/>
            <person name="Fan H."/>
            <person name="Li D."/>
            <person name="Dong L."/>
            <person name="Tao Y."/>
            <person name="Gao C."/>
            <person name="Wu H."/>
            <person name="Li Y."/>
            <person name="Cui Y."/>
            <person name="Guo X."/>
            <person name="Zheng S."/>
            <person name="Wang B."/>
            <person name="Yu K."/>
            <person name="Liang Q."/>
            <person name="Yang W."/>
            <person name="Lou X."/>
            <person name="Chen J."/>
            <person name="Feng M."/>
            <person name="Jian J."/>
            <person name="Zhang X."/>
            <person name="Luo G."/>
            <person name="Jiang Y."/>
            <person name="Liu J."/>
            <person name="Wang Z."/>
            <person name="Sha Y."/>
            <person name="Zhang B."/>
            <person name="Wu H."/>
            <person name="Tang D."/>
            <person name="Shen Q."/>
            <person name="Xue P."/>
            <person name="Zou S."/>
            <person name="Wang X."/>
            <person name="Liu X."/>
            <person name="Wang F."/>
            <person name="Yang Y."/>
            <person name="An X."/>
            <person name="Dong Z."/>
            <person name="Zhang K."/>
            <person name="Zhang X."/>
            <person name="Luo M.C."/>
            <person name="Dvorak J."/>
            <person name="Tong Y."/>
            <person name="Wang J."/>
            <person name="Yang H."/>
            <person name="Li Z."/>
            <person name="Wang D."/>
            <person name="Zhang A."/>
            <person name="Wang J."/>
        </authorList>
    </citation>
    <scope>NUCLEOTIDE SEQUENCE</scope>
    <source>
        <strain evidence="2">cv. G1812</strain>
    </source>
</reference>
<reference evidence="1" key="3">
    <citation type="submission" date="2022-06" db="UniProtKB">
        <authorList>
            <consortium name="EnsemblPlants"/>
        </authorList>
    </citation>
    <scope>IDENTIFICATION</scope>
</reference>
<proteinExistence type="predicted"/>